<organism evidence="1 2">
    <name type="scientific">Agrobacterium larrymoorei</name>
    <dbReference type="NCBI Taxonomy" id="160699"/>
    <lineage>
        <taxon>Bacteria</taxon>
        <taxon>Pseudomonadati</taxon>
        <taxon>Pseudomonadota</taxon>
        <taxon>Alphaproteobacteria</taxon>
        <taxon>Hyphomicrobiales</taxon>
        <taxon>Rhizobiaceae</taxon>
        <taxon>Rhizobium/Agrobacterium group</taxon>
        <taxon>Agrobacterium</taxon>
    </lineage>
</organism>
<dbReference type="CDD" id="cd00761">
    <property type="entry name" value="Glyco_tranf_GTA_type"/>
    <property type="match status" value="1"/>
</dbReference>
<dbReference type="RefSeq" id="WP_309772528.1">
    <property type="nucleotide sequence ID" value="NZ_JAVIZC010000003.1"/>
</dbReference>
<dbReference type="SUPFAM" id="SSF53448">
    <property type="entry name" value="Nucleotide-diphospho-sugar transferases"/>
    <property type="match status" value="1"/>
</dbReference>
<evidence type="ECO:0008006" key="3">
    <source>
        <dbReference type="Google" id="ProtNLM"/>
    </source>
</evidence>
<dbReference type="InterPro" id="IPR029044">
    <property type="entry name" value="Nucleotide-diphossugar_trans"/>
</dbReference>
<proteinExistence type="predicted"/>
<sequence>MLTVIMECHNNEPALAHTLSALVTGAVKGLISDVIILDHASQDGSARVAEAAGCRFHQSWKIDDVIHSIRGDWILLIEPGSRPQGGWIEDILEYMALNERPAQFSPSRYYKKPFLERMLRRGPPLEFGLLLRKRDAIELAKSGLPLKEFSKTQKPLRLTAELVPAWALSPVR</sequence>
<dbReference type="Gene3D" id="3.90.550.10">
    <property type="entry name" value="Spore Coat Polysaccharide Biosynthesis Protein SpsA, Chain A"/>
    <property type="match status" value="1"/>
</dbReference>
<comment type="caution">
    <text evidence="1">The sequence shown here is derived from an EMBL/GenBank/DDBJ whole genome shotgun (WGS) entry which is preliminary data.</text>
</comment>
<protein>
    <recommendedName>
        <fullName evidence="3">Glycosyl transferase</fullName>
    </recommendedName>
</protein>
<reference evidence="1" key="1">
    <citation type="submission" date="2023-08" db="EMBL/GenBank/DDBJ databases">
        <title>Functional and genomic diversity of the sorghum phyllosphere microbiome.</title>
        <authorList>
            <person name="Shade A."/>
        </authorList>
    </citation>
    <scope>NUCLEOTIDE SEQUENCE</scope>
    <source>
        <strain evidence="1">SORGH_AS_0974</strain>
    </source>
</reference>
<accession>A0AAJ2BG83</accession>
<dbReference type="EMBL" id="JAVIZC010000003">
    <property type="protein sequence ID" value="MDR6104387.1"/>
    <property type="molecule type" value="Genomic_DNA"/>
</dbReference>
<name>A0AAJ2BG83_9HYPH</name>
<dbReference type="Proteomes" id="UP001255601">
    <property type="component" value="Unassembled WGS sequence"/>
</dbReference>
<evidence type="ECO:0000313" key="2">
    <source>
        <dbReference type="Proteomes" id="UP001255601"/>
    </source>
</evidence>
<evidence type="ECO:0000313" key="1">
    <source>
        <dbReference type="EMBL" id="MDR6104387.1"/>
    </source>
</evidence>
<gene>
    <name evidence="1" type="ORF">QE369_004584</name>
</gene>
<dbReference type="AlphaFoldDB" id="A0AAJ2BG83"/>